<dbReference type="EMBL" id="JABANO010021174">
    <property type="protein sequence ID" value="KAF4727240.1"/>
    <property type="molecule type" value="Genomic_DNA"/>
</dbReference>
<dbReference type="Proteomes" id="UP000553632">
    <property type="component" value="Unassembled WGS sequence"/>
</dbReference>
<proteinExistence type="predicted"/>
<dbReference type="AlphaFoldDB" id="A0A7J6S5C3"/>
<feature type="non-terminal residue" evidence="1">
    <location>
        <position position="1"/>
    </location>
</feature>
<name>A0A7J6S5C3_PEROL</name>
<evidence type="ECO:0000313" key="1">
    <source>
        <dbReference type="EMBL" id="KAF4727240.1"/>
    </source>
</evidence>
<sequence>MPLHARSHCTFTDEIFALVSTGDIASALDDFFVNCRLILTPLADYMKTHPEYMTAMGLTNDISDMFDSRLFRTVLYLVLANPQEDGTTYDLSKIFGFQGASLATYEKFWASIVADIDFPDALDVHAKDACKAVLSIKMEVPSADELPPQPAEAPAPVLIQTTVPLVDMIVKTAEDPK</sequence>
<keyword evidence="1" id="KW-0547">Nucleotide-binding</keyword>
<keyword evidence="1" id="KW-0378">Hydrolase</keyword>
<keyword evidence="2" id="KW-1185">Reference proteome</keyword>
<keyword evidence="1" id="KW-0067">ATP-binding</keyword>
<dbReference type="GO" id="GO:0004386">
    <property type="term" value="F:helicase activity"/>
    <property type="evidence" value="ECO:0007669"/>
    <property type="project" value="UniProtKB-KW"/>
</dbReference>
<accession>A0A7J6S5C3</accession>
<evidence type="ECO:0000313" key="2">
    <source>
        <dbReference type="Proteomes" id="UP000553632"/>
    </source>
</evidence>
<reference evidence="1 2" key="1">
    <citation type="submission" date="2020-04" db="EMBL/GenBank/DDBJ databases">
        <title>Perkinsus olseni comparative genomics.</title>
        <authorList>
            <person name="Bogema D.R."/>
        </authorList>
    </citation>
    <scope>NUCLEOTIDE SEQUENCE [LARGE SCALE GENOMIC DNA]</scope>
    <source>
        <strain evidence="1 2">ATCC PRA-207</strain>
    </source>
</reference>
<keyword evidence="1" id="KW-0347">Helicase</keyword>
<comment type="caution">
    <text evidence="1">The sequence shown here is derived from an EMBL/GenBank/DDBJ whole genome shotgun (WGS) entry which is preliminary data.</text>
</comment>
<organism evidence="1 2">
    <name type="scientific">Perkinsus olseni</name>
    <name type="common">Perkinsus atlanticus</name>
    <dbReference type="NCBI Taxonomy" id="32597"/>
    <lineage>
        <taxon>Eukaryota</taxon>
        <taxon>Sar</taxon>
        <taxon>Alveolata</taxon>
        <taxon>Perkinsozoa</taxon>
        <taxon>Perkinsea</taxon>
        <taxon>Perkinsida</taxon>
        <taxon>Perkinsidae</taxon>
        <taxon>Perkinsus</taxon>
    </lineage>
</organism>
<gene>
    <name evidence="1" type="primary">DDX60_4</name>
    <name evidence="1" type="ORF">FOZ63_018252</name>
</gene>
<protein>
    <submittedName>
        <fullName evidence="1">Putative ATP-dependent RNA helicase ddx60</fullName>
    </submittedName>
</protein>